<evidence type="ECO:0000256" key="1">
    <source>
        <dbReference type="ARBA" id="ARBA00004141"/>
    </source>
</evidence>
<name>A0A2W1NGI4_9FLAO</name>
<feature type="transmembrane region" description="Helical" evidence="6">
    <location>
        <begin position="295"/>
        <end position="321"/>
    </location>
</feature>
<feature type="transmembrane region" description="Helical" evidence="6">
    <location>
        <begin position="333"/>
        <end position="348"/>
    </location>
</feature>
<dbReference type="Gene3D" id="1.10.357.140">
    <property type="entry name" value="UbiA prenyltransferase"/>
    <property type="match status" value="1"/>
</dbReference>
<evidence type="ECO:0008006" key="9">
    <source>
        <dbReference type="Google" id="ProtNLM"/>
    </source>
</evidence>
<evidence type="ECO:0000256" key="3">
    <source>
        <dbReference type="ARBA" id="ARBA00022692"/>
    </source>
</evidence>
<evidence type="ECO:0000256" key="6">
    <source>
        <dbReference type="SAM" id="Phobius"/>
    </source>
</evidence>
<evidence type="ECO:0000256" key="5">
    <source>
        <dbReference type="ARBA" id="ARBA00023136"/>
    </source>
</evidence>
<comment type="subcellular location">
    <subcellularLocation>
        <location evidence="1">Membrane</location>
        <topology evidence="1">Multi-pass membrane protein</topology>
    </subcellularLocation>
</comment>
<evidence type="ECO:0000256" key="4">
    <source>
        <dbReference type="ARBA" id="ARBA00022989"/>
    </source>
</evidence>
<proteinExistence type="predicted"/>
<dbReference type="InterPro" id="IPR044878">
    <property type="entry name" value="UbiA_sf"/>
</dbReference>
<keyword evidence="2" id="KW-1003">Cell membrane</keyword>
<comment type="caution">
    <text evidence="7">The sequence shown here is derived from an EMBL/GenBank/DDBJ whole genome shotgun (WGS) entry which is preliminary data.</text>
</comment>
<dbReference type="GO" id="GO:0016765">
    <property type="term" value="F:transferase activity, transferring alkyl or aryl (other than methyl) groups"/>
    <property type="evidence" value="ECO:0007669"/>
    <property type="project" value="InterPro"/>
</dbReference>
<evidence type="ECO:0000256" key="2">
    <source>
        <dbReference type="ARBA" id="ARBA00022475"/>
    </source>
</evidence>
<accession>A0A2W1NGI4</accession>
<keyword evidence="5 6" id="KW-0472">Membrane</keyword>
<dbReference type="EMBL" id="QKSB01000001">
    <property type="protein sequence ID" value="PZE18605.1"/>
    <property type="molecule type" value="Genomic_DNA"/>
</dbReference>
<organism evidence="7 8">
    <name type="scientific">Putridiphycobacter roseus</name>
    <dbReference type="NCBI Taxonomy" id="2219161"/>
    <lineage>
        <taxon>Bacteria</taxon>
        <taxon>Pseudomonadati</taxon>
        <taxon>Bacteroidota</taxon>
        <taxon>Flavobacteriia</taxon>
        <taxon>Flavobacteriales</taxon>
        <taxon>Crocinitomicaceae</taxon>
        <taxon>Putridiphycobacter</taxon>
    </lineage>
</organism>
<dbReference type="Pfam" id="PF01040">
    <property type="entry name" value="UbiA"/>
    <property type="match status" value="1"/>
</dbReference>
<keyword evidence="3 6" id="KW-0812">Transmembrane</keyword>
<dbReference type="Proteomes" id="UP000249248">
    <property type="component" value="Unassembled WGS sequence"/>
</dbReference>
<feature type="transmembrane region" description="Helical" evidence="6">
    <location>
        <begin position="162"/>
        <end position="184"/>
    </location>
</feature>
<dbReference type="GO" id="GO:0016020">
    <property type="term" value="C:membrane"/>
    <property type="evidence" value="ECO:0007669"/>
    <property type="project" value="UniProtKB-SubCell"/>
</dbReference>
<evidence type="ECO:0000313" key="7">
    <source>
        <dbReference type="EMBL" id="PZE18605.1"/>
    </source>
</evidence>
<keyword evidence="8" id="KW-1185">Reference proteome</keyword>
<feature type="transmembrane region" description="Helical" evidence="6">
    <location>
        <begin position="111"/>
        <end position="131"/>
    </location>
</feature>
<feature type="transmembrane region" description="Helical" evidence="6">
    <location>
        <begin position="67"/>
        <end position="90"/>
    </location>
</feature>
<dbReference type="InterPro" id="IPR000537">
    <property type="entry name" value="UbiA_prenyltransferase"/>
</dbReference>
<dbReference type="AlphaFoldDB" id="A0A2W1NGI4"/>
<gene>
    <name evidence="7" type="ORF">DNU06_01885</name>
</gene>
<sequence length="349" mass="40270">MMFQKIYHFLRLIRLLNILVIALTMIVVEFFLTKYLLIDTNIVHQASGIKSPPTILSIIENVFNFQFILLLTSTLLIAGAGNIINDYFDVKADRINKPDRLIIGLHIKRRWAMLFHWTFNVIGLLLALYLGYLIQNIYIPIVALLSINLLWFYSAYYKRQPFIGNILVATLLGFIPVYILIYNISLSQVFNNRENFMVLAENDYFLKVVLFTGLLAFLLNIVRELIKDIIDIRGDLTLGAKTFPIKYGIKKTKQLIGIFYFLIFMMGGLFFYFIVQTTINLMLDDLGENGAYLFNYINLSAFLLLLAITFILLVTSLFFVYRKSKKGYKTASYLLKAAMLCGLVIPIFL</sequence>
<feature type="transmembrane region" description="Helical" evidence="6">
    <location>
        <begin position="204"/>
        <end position="222"/>
    </location>
</feature>
<feature type="transmembrane region" description="Helical" evidence="6">
    <location>
        <begin position="137"/>
        <end position="155"/>
    </location>
</feature>
<dbReference type="OrthoDB" id="9811562at2"/>
<dbReference type="InterPro" id="IPR050475">
    <property type="entry name" value="Prenyltransferase_related"/>
</dbReference>
<dbReference type="PANTHER" id="PTHR42723:SF1">
    <property type="entry name" value="CHLOROPHYLL SYNTHASE, CHLOROPLASTIC"/>
    <property type="match status" value="1"/>
</dbReference>
<evidence type="ECO:0000313" key="8">
    <source>
        <dbReference type="Proteomes" id="UP000249248"/>
    </source>
</evidence>
<dbReference type="PANTHER" id="PTHR42723">
    <property type="entry name" value="CHLOROPHYLL SYNTHASE"/>
    <property type="match status" value="1"/>
</dbReference>
<feature type="transmembrane region" description="Helical" evidence="6">
    <location>
        <begin position="12"/>
        <end position="32"/>
    </location>
</feature>
<keyword evidence="4 6" id="KW-1133">Transmembrane helix</keyword>
<feature type="transmembrane region" description="Helical" evidence="6">
    <location>
        <begin position="255"/>
        <end position="275"/>
    </location>
</feature>
<reference evidence="7 8" key="1">
    <citation type="submission" date="2018-06" db="EMBL/GenBank/DDBJ databases">
        <title>The draft genome sequence of Crocinitomix sp. SM1701.</title>
        <authorList>
            <person name="Zhang X."/>
        </authorList>
    </citation>
    <scope>NUCLEOTIDE SEQUENCE [LARGE SCALE GENOMIC DNA]</scope>
    <source>
        <strain evidence="7 8">SM1701</strain>
    </source>
</reference>
<protein>
    <recommendedName>
        <fullName evidence="9">Ubiquinone biosynthesis protein UbiA</fullName>
    </recommendedName>
</protein>